<gene>
    <name evidence="1" type="ORF">GR212_06730</name>
</gene>
<organism evidence="1 2">
    <name type="scientific">Rhizobium lusitanum</name>
    <dbReference type="NCBI Taxonomy" id="293958"/>
    <lineage>
        <taxon>Bacteria</taxon>
        <taxon>Pseudomonadati</taxon>
        <taxon>Pseudomonadota</taxon>
        <taxon>Alphaproteobacteria</taxon>
        <taxon>Hyphomicrobiales</taxon>
        <taxon>Rhizobiaceae</taxon>
        <taxon>Rhizobium/Agrobacterium group</taxon>
        <taxon>Rhizobium</taxon>
    </lineage>
</organism>
<reference evidence="1 2" key="1">
    <citation type="submission" date="2019-12" db="EMBL/GenBank/DDBJ databases">
        <title>Rhizobium genotypes associated with high levels of biological nitrogen fixation by grain legumes in a temperate-maritime cropping system.</title>
        <authorList>
            <person name="Maluk M."/>
            <person name="Francesc Ferrando Molina F."/>
            <person name="Lopez Del Egido L."/>
            <person name="Lafos M."/>
            <person name="Langarica-Fuentes A."/>
            <person name="Gebre Yohannes G."/>
            <person name="Young M.W."/>
            <person name="Martin P."/>
            <person name="Gantlett R."/>
            <person name="Kenicer G."/>
            <person name="Hawes C."/>
            <person name="Begg G.S."/>
            <person name="Quilliam R.S."/>
            <person name="Squire G.R."/>
            <person name="Poole P.S."/>
            <person name="Young P.W."/>
            <person name="Iannetta P.M."/>
            <person name="James E.K."/>
        </authorList>
    </citation>
    <scope>NUCLEOTIDE SEQUENCE [LARGE SCALE GENOMIC DNA]</scope>
    <source>
        <strain evidence="1 2">JHI1118</strain>
    </source>
</reference>
<evidence type="ECO:0000313" key="2">
    <source>
        <dbReference type="Proteomes" id="UP000483035"/>
    </source>
</evidence>
<proteinExistence type="predicted"/>
<dbReference type="EMBL" id="WUEY01000002">
    <property type="protein sequence ID" value="NEI69267.1"/>
    <property type="molecule type" value="Genomic_DNA"/>
</dbReference>
<evidence type="ECO:0000313" key="1">
    <source>
        <dbReference type="EMBL" id="NEI69267.1"/>
    </source>
</evidence>
<name>A0A6L9U599_9HYPH</name>
<sequence>MELHELPGGPSSSRIGFQKEIRRTFDDVWAGWYDPAGMENIDVRQPVRLPPHYFQLGDLALDMIV</sequence>
<accession>A0A6L9U599</accession>
<dbReference type="AlphaFoldDB" id="A0A6L9U599"/>
<protein>
    <submittedName>
        <fullName evidence="1">Uncharacterized protein</fullName>
    </submittedName>
</protein>
<dbReference type="RefSeq" id="WP_163985675.1">
    <property type="nucleotide sequence ID" value="NZ_WUEY01000002.1"/>
</dbReference>
<comment type="caution">
    <text evidence="1">The sequence shown here is derived from an EMBL/GenBank/DDBJ whole genome shotgun (WGS) entry which is preliminary data.</text>
</comment>
<dbReference type="Proteomes" id="UP000483035">
    <property type="component" value="Unassembled WGS sequence"/>
</dbReference>